<evidence type="ECO:0000313" key="7">
    <source>
        <dbReference type="Proteomes" id="UP000799764"/>
    </source>
</evidence>
<keyword evidence="3 5" id="KW-0378">Hydrolase</keyword>
<dbReference type="Pfam" id="PF07519">
    <property type="entry name" value="Tannase"/>
    <property type="match status" value="1"/>
</dbReference>
<dbReference type="EC" id="3.1.1.-" evidence="5"/>
<dbReference type="PANTHER" id="PTHR33938:SF8">
    <property type="entry name" value="CARBOXYLIC ESTER HYDROLASE"/>
    <property type="match status" value="1"/>
</dbReference>
<gene>
    <name evidence="6" type="ORF">P171DRAFT_427410</name>
</gene>
<protein>
    <recommendedName>
        <fullName evidence="5">Carboxylic ester hydrolase</fullName>
        <ecNumber evidence="5">3.1.1.-</ecNumber>
    </recommendedName>
</protein>
<dbReference type="Proteomes" id="UP000799764">
    <property type="component" value="Unassembled WGS sequence"/>
</dbReference>
<keyword evidence="7" id="KW-1185">Reference proteome</keyword>
<comment type="similarity">
    <text evidence="5">Belongs to the tannase family.</text>
</comment>
<dbReference type="EMBL" id="MU001494">
    <property type="protein sequence ID" value="KAF2449133.1"/>
    <property type="molecule type" value="Genomic_DNA"/>
</dbReference>
<dbReference type="AlphaFoldDB" id="A0A9P4PTS0"/>
<keyword evidence="4" id="KW-1015">Disulfide bond</keyword>
<comment type="caution">
    <text evidence="6">The sequence shown here is derived from an EMBL/GenBank/DDBJ whole genome shotgun (WGS) entry which is preliminary data.</text>
</comment>
<dbReference type="InterPro" id="IPR011118">
    <property type="entry name" value="Tannase/feruloyl_esterase"/>
</dbReference>
<evidence type="ECO:0000256" key="4">
    <source>
        <dbReference type="ARBA" id="ARBA00023157"/>
    </source>
</evidence>
<sequence>MNQYTSIQSISDSDLIQCEKVGGRIVSWHGMAGSLTFYNGTVNYYERVLEVAPGAKEYDHFYAASGVGNCRNGVEAAPTDPLAQVVRWVEEGELLLMVEHVCPGGNW</sequence>
<proteinExistence type="inferred from homology"/>
<evidence type="ECO:0000256" key="1">
    <source>
        <dbReference type="ARBA" id="ARBA00022487"/>
    </source>
</evidence>
<dbReference type="OrthoDB" id="3039123at2759"/>
<dbReference type="PANTHER" id="PTHR33938">
    <property type="entry name" value="FERULOYL ESTERASE B-RELATED"/>
    <property type="match status" value="1"/>
</dbReference>
<keyword evidence="2" id="KW-0732">Signal</keyword>
<organism evidence="6 7">
    <name type="scientific">Karstenula rhodostoma CBS 690.94</name>
    <dbReference type="NCBI Taxonomy" id="1392251"/>
    <lineage>
        <taxon>Eukaryota</taxon>
        <taxon>Fungi</taxon>
        <taxon>Dikarya</taxon>
        <taxon>Ascomycota</taxon>
        <taxon>Pezizomycotina</taxon>
        <taxon>Dothideomycetes</taxon>
        <taxon>Pleosporomycetidae</taxon>
        <taxon>Pleosporales</taxon>
        <taxon>Massarineae</taxon>
        <taxon>Didymosphaeriaceae</taxon>
        <taxon>Karstenula</taxon>
    </lineage>
</organism>
<accession>A0A9P4PTS0</accession>
<evidence type="ECO:0000256" key="3">
    <source>
        <dbReference type="ARBA" id="ARBA00022801"/>
    </source>
</evidence>
<reference evidence="6" key="1">
    <citation type="journal article" date="2020" name="Stud. Mycol.">
        <title>101 Dothideomycetes genomes: a test case for predicting lifestyles and emergence of pathogens.</title>
        <authorList>
            <person name="Haridas S."/>
            <person name="Albert R."/>
            <person name="Binder M."/>
            <person name="Bloem J."/>
            <person name="Labutti K."/>
            <person name="Salamov A."/>
            <person name="Andreopoulos B."/>
            <person name="Baker S."/>
            <person name="Barry K."/>
            <person name="Bills G."/>
            <person name="Bluhm B."/>
            <person name="Cannon C."/>
            <person name="Castanera R."/>
            <person name="Culley D."/>
            <person name="Daum C."/>
            <person name="Ezra D."/>
            <person name="Gonzalez J."/>
            <person name="Henrissat B."/>
            <person name="Kuo A."/>
            <person name="Liang C."/>
            <person name="Lipzen A."/>
            <person name="Lutzoni F."/>
            <person name="Magnuson J."/>
            <person name="Mondo S."/>
            <person name="Nolan M."/>
            <person name="Ohm R."/>
            <person name="Pangilinan J."/>
            <person name="Park H.-J."/>
            <person name="Ramirez L."/>
            <person name="Alfaro M."/>
            <person name="Sun H."/>
            <person name="Tritt A."/>
            <person name="Yoshinaga Y."/>
            <person name="Zwiers L.-H."/>
            <person name="Turgeon B."/>
            <person name="Goodwin S."/>
            <person name="Spatafora J."/>
            <person name="Crous P."/>
            <person name="Grigoriev I."/>
        </authorList>
    </citation>
    <scope>NUCLEOTIDE SEQUENCE</scope>
    <source>
        <strain evidence="6">CBS 690.94</strain>
    </source>
</reference>
<evidence type="ECO:0000256" key="5">
    <source>
        <dbReference type="RuleBase" id="RU361238"/>
    </source>
</evidence>
<name>A0A9P4PTS0_9PLEO</name>
<evidence type="ECO:0000256" key="2">
    <source>
        <dbReference type="ARBA" id="ARBA00022729"/>
    </source>
</evidence>
<dbReference type="GO" id="GO:0052689">
    <property type="term" value="F:carboxylic ester hydrolase activity"/>
    <property type="evidence" value="ECO:0007669"/>
    <property type="project" value="UniProtKB-KW"/>
</dbReference>
<keyword evidence="1" id="KW-0719">Serine esterase</keyword>
<evidence type="ECO:0000313" key="6">
    <source>
        <dbReference type="EMBL" id="KAF2449133.1"/>
    </source>
</evidence>